<dbReference type="Gene3D" id="3.40.50.300">
    <property type="entry name" value="P-loop containing nucleotide triphosphate hydrolases"/>
    <property type="match status" value="1"/>
</dbReference>
<keyword evidence="6" id="KW-0256">Endoplasmic reticulum</keyword>
<dbReference type="GO" id="GO:0005525">
    <property type="term" value="F:GTP binding"/>
    <property type="evidence" value="ECO:0007669"/>
    <property type="project" value="UniProtKB-KW"/>
</dbReference>
<dbReference type="Proteomes" id="UP000018050">
    <property type="component" value="Unassembled WGS sequence"/>
</dbReference>
<dbReference type="EMBL" id="HG673071">
    <property type="protein sequence ID" value="CDI83046.1"/>
    <property type="molecule type" value="Genomic_DNA"/>
</dbReference>
<dbReference type="OMA" id="SFKMAAQ"/>
<evidence type="ECO:0000256" key="1">
    <source>
        <dbReference type="ARBA" id="ARBA00004389"/>
    </source>
</evidence>
<proteinExistence type="inferred from homology"/>
<evidence type="ECO:0000313" key="13">
    <source>
        <dbReference type="Proteomes" id="UP000018050"/>
    </source>
</evidence>
<dbReference type="Pfam" id="PF09439">
    <property type="entry name" value="SRPRB"/>
    <property type="match status" value="1"/>
</dbReference>
<keyword evidence="5" id="KW-0547">Nucleotide-binding</keyword>
<protein>
    <recommendedName>
        <fullName evidence="3">Signal recognition particle receptor subunit beta</fullName>
    </recommendedName>
</protein>
<accession>U6GS47</accession>
<dbReference type="AlphaFoldDB" id="U6GS47"/>
<dbReference type="GO" id="GO:0005789">
    <property type="term" value="C:endoplasmic reticulum membrane"/>
    <property type="evidence" value="ECO:0007669"/>
    <property type="project" value="UniProtKB-SubCell"/>
</dbReference>
<organism evidence="12 13">
    <name type="scientific">Eimeria acervulina</name>
    <name type="common">Coccidian parasite</name>
    <dbReference type="NCBI Taxonomy" id="5801"/>
    <lineage>
        <taxon>Eukaryota</taxon>
        <taxon>Sar</taxon>
        <taxon>Alveolata</taxon>
        <taxon>Apicomplexa</taxon>
        <taxon>Conoidasida</taxon>
        <taxon>Coccidia</taxon>
        <taxon>Eucoccidiorida</taxon>
        <taxon>Eimeriorina</taxon>
        <taxon>Eimeriidae</taxon>
        <taxon>Eimeria</taxon>
    </lineage>
</organism>
<dbReference type="OrthoDB" id="354624at2759"/>
<evidence type="ECO:0000256" key="3">
    <source>
        <dbReference type="ARBA" id="ARBA00020256"/>
    </source>
</evidence>
<reference evidence="12" key="2">
    <citation type="submission" date="2013-10" db="EMBL/GenBank/DDBJ databases">
        <authorList>
            <person name="Aslett M."/>
        </authorList>
    </citation>
    <scope>NUCLEOTIDE SEQUENCE [LARGE SCALE GENOMIC DNA]</scope>
    <source>
        <strain evidence="12">Houghton</strain>
    </source>
</reference>
<keyword evidence="13" id="KW-1185">Reference proteome</keyword>
<dbReference type="GeneID" id="25271312"/>
<evidence type="ECO:0000256" key="2">
    <source>
        <dbReference type="ARBA" id="ARBA00005619"/>
    </source>
</evidence>
<dbReference type="InterPro" id="IPR027417">
    <property type="entry name" value="P-loop_NTPase"/>
</dbReference>
<evidence type="ECO:0000256" key="4">
    <source>
        <dbReference type="ARBA" id="ARBA00022692"/>
    </source>
</evidence>
<evidence type="ECO:0000256" key="11">
    <source>
        <dbReference type="SAM" id="Phobius"/>
    </source>
</evidence>
<keyword evidence="7 11" id="KW-1133">Transmembrane helix</keyword>
<keyword evidence="8" id="KW-0342">GTP-binding</keyword>
<comment type="similarity">
    <text evidence="2">Belongs to the SRP receptor beta subunit family.</text>
</comment>
<evidence type="ECO:0000256" key="10">
    <source>
        <dbReference type="ARBA" id="ARBA00023170"/>
    </source>
</evidence>
<evidence type="ECO:0000256" key="9">
    <source>
        <dbReference type="ARBA" id="ARBA00023136"/>
    </source>
</evidence>
<dbReference type="InterPro" id="IPR019009">
    <property type="entry name" value="SRP_receptor_beta_su"/>
</dbReference>
<evidence type="ECO:0000256" key="7">
    <source>
        <dbReference type="ARBA" id="ARBA00022989"/>
    </source>
</evidence>
<sequence>MTISVKYIFTDPAAALQARTEAFLGFPVPAFSCLLLLLGFYLVLAALALRVQENRCSIPLKAIAGAAGSAAAAAEPAAAAAAVEAEAAAAAAAGCSFPTLTTSELETKITVVDAPGHPRLRAAAFAAAAAASHILFFVDAADKPSIKVAAEFLFELFCNPTIQEARPPLLLVVNKTDKPEARGQQAVIEDLEREIERCRVCRQASQDPEDSAVSFVGVEGQRFVLQDSPCPLVC</sequence>
<feature type="transmembrane region" description="Helical" evidence="11">
    <location>
        <begin position="28"/>
        <end position="49"/>
    </location>
</feature>
<keyword evidence="9 11" id="KW-0472">Membrane</keyword>
<evidence type="ECO:0000256" key="6">
    <source>
        <dbReference type="ARBA" id="ARBA00022824"/>
    </source>
</evidence>
<keyword evidence="4 11" id="KW-0812">Transmembrane</keyword>
<dbReference type="RefSeq" id="XP_013247765.1">
    <property type="nucleotide sequence ID" value="XM_013392311.1"/>
</dbReference>
<reference evidence="12" key="1">
    <citation type="submission" date="2013-10" db="EMBL/GenBank/DDBJ databases">
        <title>Genomic analysis of the causative agents of coccidiosis in chickens.</title>
        <authorList>
            <person name="Reid A.J."/>
            <person name="Blake D."/>
            <person name="Billington K."/>
            <person name="Browne H."/>
            <person name="Dunn M."/>
            <person name="Hung S."/>
            <person name="Kawahara F."/>
            <person name="Miranda-Saavedra D."/>
            <person name="Mourier T."/>
            <person name="Nagra H."/>
            <person name="Otto T.D."/>
            <person name="Rawlings N."/>
            <person name="Sanchez A."/>
            <person name="Sanders M."/>
            <person name="Subramaniam C."/>
            <person name="Tay Y."/>
            <person name="Dear P."/>
            <person name="Doerig C."/>
            <person name="Gruber A."/>
            <person name="Parkinson J."/>
            <person name="Shirley M."/>
            <person name="Wan K.L."/>
            <person name="Berriman M."/>
            <person name="Tomley F."/>
            <person name="Pain A."/>
        </authorList>
    </citation>
    <scope>NUCLEOTIDE SEQUENCE [LARGE SCALE GENOMIC DNA]</scope>
    <source>
        <strain evidence="12">Houghton</strain>
    </source>
</reference>
<evidence type="ECO:0000256" key="8">
    <source>
        <dbReference type="ARBA" id="ARBA00023134"/>
    </source>
</evidence>
<evidence type="ECO:0000256" key="5">
    <source>
        <dbReference type="ARBA" id="ARBA00022741"/>
    </source>
</evidence>
<dbReference type="SUPFAM" id="SSF52540">
    <property type="entry name" value="P-loop containing nucleoside triphosphate hydrolases"/>
    <property type="match status" value="1"/>
</dbReference>
<comment type="subcellular location">
    <subcellularLocation>
        <location evidence="1">Endoplasmic reticulum membrane</location>
        <topology evidence="1">Single-pass membrane protein</topology>
    </subcellularLocation>
</comment>
<keyword evidence="10 12" id="KW-0675">Receptor</keyword>
<gene>
    <name evidence="12" type="ORF">EAH_00032420</name>
</gene>
<evidence type="ECO:0000313" key="12">
    <source>
        <dbReference type="EMBL" id="CDI83046.1"/>
    </source>
</evidence>
<dbReference type="VEuPathDB" id="ToxoDB:EAH_00032420"/>
<name>U6GS47_EIMAC</name>